<evidence type="ECO:0000259" key="4">
    <source>
        <dbReference type="Pfam" id="PF13439"/>
    </source>
</evidence>
<keyword evidence="1" id="KW-0328">Glycosyltransferase</keyword>
<comment type="caution">
    <text evidence="5">The sequence shown here is derived from an EMBL/GenBank/DDBJ whole genome shotgun (WGS) entry which is preliminary data.</text>
</comment>
<proteinExistence type="predicted"/>
<dbReference type="CDD" id="cd03801">
    <property type="entry name" value="GT4_PimA-like"/>
    <property type="match status" value="1"/>
</dbReference>
<dbReference type="EMBL" id="JAUSQM010000001">
    <property type="protein sequence ID" value="MDP9821630.1"/>
    <property type="molecule type" value="Genomic_DNA"/>
</dbReference>
<accession>A0ABT9NP41</accession>
<evidence type="ECO:0000313" key="5">
    <source>
        <dbReference type="EMBL" id="MDP9821630.1"/>
    </source>
</evidence>
<dbReference type="PANTHER" id="PTHR12526">
    <property type="entry name" value="GLYCOSYLTRANSFERASE"/>
    <property type="match status" value="1"/>
</dbReference>
<dbReference type="Pfam" id="PF13692">
    <property type="entry name" value="Glyco_trans_1_4"/>
    <property type="match status" value="1"/>
</dbReference>
<sequence length="542" mass="59886">MADPLPGSPFAAPAESPVDTPPDSEPDTTPVSRPSTAVFPTWTPGPRDRGRGRVVMLVDNDVVRDSRVRKQAQSMAAAGWDVLLVGRALGPAPERFLLDQARVLLVPVERALTARNFHFRHPFLRGSLAYPNRRRARHRTAQAAARRADLQARLVTAGPVNRTLMLPARVVAKAERTWVARRAEATRRMAETATERLDTGVRKAWTQLRIRVQGDRVWRALDPHLWDFELAYGPVIDRNEPDIIHANDAIMLGVAARAKARAQAAGRRPAMVYDAHEYVPGRPGGHPWWLPAQIAHEREYVRAADAVVTVSETLAEMLHTELALPERPTVVLNAPPVGEGSGEAPSMRELCGIGPDTPLLVYSGGMAPQRGVAIMVETLPRLPDVHVAFVVGKPEAPFVVELMARAVELGVRERVHLLPYVDPEHVVDYVSEADIGVHPTHHHPNHEISLATKFFEYSHAGLPIVVSDVRTMSEMVLKTGQGEVFRAEDEDDYVRAVQAVLADPQRYRSVYDDHGLLASWTWAGQATVLDALYTKLRGQQQG</sequence>
<keyword evidence="2" id="KW-0808">Transferase</keyword>
<feature type="region of interest" description="Disordered" evidence="3">
    <location>
        <begin position="1"/>
        <end position="51"/>
    </location>
</feature>
<dbReference type="RefSeq" id="WP_220138404.1">
    <property type="nucleotide sequence ID" value="NZ_CCXJ01000232.1"/>
</dbReference>
<reference evidence="5 6" key="1">
    <citation type="submission" date="2023-07" db="EMBL/GenBank/DDBJ databases">
        <title>Sequencing the genomes of 1000 actinobacteria strains.</title>
        <authorList>
            <person name="Klenk H.-P."/>
        </authorList>
    </citation>
    <scope>NUCLEOTIDE SEQUENCE [LARGE SCALE GENOMIC DNA]</scope>
    <source>
        <strain evidence="5 6">GD13</strain>
    </source>
</reference>
<name>A0ABT9NP41_9ACTN</name>
<evidence type="ECO:0000313" key="6">
    <source>
        <dbReference type="Proteomes" id="UP001240447"/>
    </source>
</evidence>
<dbReference type="Proteomes" id="UP001240447">
    <property type="component" value="Unassembled WGS sequence"/>
</dbReference>
<feature type="domain" description="Glycosyltransferase subfamily 4-like N-terminal" evidence="4">
    <location>
        <begin position="216"/>
        <end position="333"/>
    </location>
</feature>
<dbReference type="InterPro" id="IPR028098">
    <property type="entry name" value="Glyco_trans_4-like_N"/>
</dbReference>
<keyword evidence="6" id="KW-1185">Reference proteome</keyword>
<dbReference type="SUPFAM" id="SSF53756">
    <property type="entry name" value="UDP-Glycosyltransferase/glycogen phosphorylase"/>
    <property type="match status" value="1"/>
</dbReference>
<dbReference type="PANTHER" id="PTHR12526:SF600">
    <property type="entry name" value="GLYCOSYL TRANSFERASE GROUP 1"/>
    <property type="match status" value="1"/>
</dbReference>
<organism evidence="5 6">
    <name type="scientific">Nocardioides massiliensis</name>
    <dbReference type="NCBI Taxonomy" id="1325935"/>
    <lineage>
        <taxon>Bacteria</taxon>
        <taxon>Bacillati</taxon>
        <taxon>Actinomycetota</taxon>
        <taxon>Actinomycetes</taxon>
        <taxon>Propionibacteriales</taxon>
        <taxon>Nocardioidaceae</taxon>
        <taxon>Nocardioides</taxon>
    </lineage>
</organism>
<dbReference type="Pfam" id="PF13439">
    <property type="entry name" value="Glyco_transf_4"/>
    <property type="match status" value="1"/>
</dbReference>
<evidence type="ECO:0000256" key="1">
    <source>
        <dbReference type="ARBA" id="ARBA00022676"/>
    </source>
</evidence>
<dbReference type="Gene3D" id="3.40.50.2000">
    <property type="entry name" value="Glycogen Phosphorylase B"/>
    <property type="match status" value="2"/>
</dbReference>
<evidence type="ECO:0000256" key="2">
    <source>
        <dbReference type="ARBA" id="ARBA00022679"/>
    </source>
</evidence>
<evidence type="ECO:0000256" key="3">
    <source>
        <dbReference type="SAM" id="MobiDB-lite"/>
    </source>
</evidence>
<gene>
    <name evidence="5" type="ORF">J2S59_001439</name>
</gene>
<protein>
    <submittedName>
        <fullName evidence="5">Glycosyltransferase involved in cell wall biosynthesis</fullName>
    </submittedName>
</protein>